<dbReference type="InterPro" id="IPR006076">
    <property type="entry name" value="FAD-dep_OxRdtase"/>
</dbReference>
<reference evidence="5" key="1">
    <citation type="journal article" date="2013" name="Nature">
        <title>Pan genome of the phytoplankton Emiliania underpins its global distribution.</title>
        <authorList>
            <person name="Read B.A."/>
            <person name="Kegel J."/>
            <person name="Klute M.J."/>
            <person name="Kuo A."/>
            <person name="Lefebvre S.C."/>
            <person name="Maumus F."/>
            <person name="Mayer C."/>
            <person name="Miller J."/>
            <person name="Monier A."/>
            <person name="Salamov A."/>
            <person name="Young J."/>
            <person name="Aguilar M."/>
            <person name="Claverie J.M."/>
            <person name="Frickenhaus S."/>
            <person name="Gonzalez K."/>
            <person name="Herman E.K."/>
            <person name="Lin Y.C."/>
            <person name="Napier J."/>
            <person name="Ogata H."/>
            <person name="Sarno A.F."/>
            <person name="Shmutz J."/>
            <person name="Schroeder D."/>
            <person name="de Vargas C."/>
            <person name="Verret F."/>
            <person name="von Dassow P."/>
            <person name="Valentin K."/>
            <person name="Van de Peer Y."/>
            <person name="Wheeler G."/>
            <person name="Dacks J.B."/>
            <person name="Delwiche C.F."/>
            <person name="Dyhrman S.T."/>
            <person name="Glockner G."/>
            <person name="John U."/>
            <person name="Richards T."/>
            <person name="Worden A.Z."/>
            <person name="Zhang X."/>
            <person name="Grigoriev I.V."/>
            <person name="Allen A.E."/>
            <person name="Bidle K."/>
            <person name="Borodovsky M."/>
            <person name="Bowler C."/>
            <person name="Brownlee C."/>
            <person name="Cock J.M."/>
            <person name="Elias M."/>
            <person name="Gladyshev V.N."/>
            <person name="Groth M."/>
            <person name="Guda C."/>
            <person name="Hadaegh A."/>
            <person name="Iglesias-Rodriguez M.D."/>
            <person name="Jenkins J."/>
            <person name="Jones B.M."/>
            <person name="Lawson T."/>
            <person name="Leese F."/>
            <person name="Lindquist E."/>
            <person name="Lobanov A."/>
            <person name="Lomsadze A."/>
            <person name="Malik S.B."/>
            <person name="Marsh M.E."/>
            <person name="Mackinder L."/>
            <person name="Mock T."/>
            <person name="Mueller-Roeber B."/>
            <person name="Pagarete A."/>
            <person name="Parker M."/>
            <person name="Probert I."/>
            <person name="Quesneville H."/>
            <person name="Raines C."/>
            <person name="Rensing S.A."/>
            <person name="Riano-Pachon D.M."/>
            <person name="Richier S."/>
            <person name="Rokitta S."/>
            <person name="Shiraiwa Y."/>
            <person name="Soanes D.M."/>
            <person name="van der Giezen M."/>
            <person name="Wahlund T.M."/>
            <person name="Williams B."/>
            <person name="Wilson W."/>
            <person name="Wolfe G."/>
            <person name="Wurch L.L."/>
        </authorList>
    </citation>
    <scope>NUCLEOTIDE SEQUENCE</scope>
</reference>
<dbReference type="PANTHER" id="PTHR13847">
    <property type="entry name" value="SARCOSINE DEHYDROGENASE-RELATED"/>
    <property type="match status" value="1"/>
</dbReference>
<reference evidence="4" key="2">
    <citation type="submission" date="2024-10" db="UniProtKB">
        <authorList>
            <consortium name="EnsemblProtists"/>
        </authorList>
    </citation>
    <scope>IDENTIFICATION</scope>
</reference>
<proteinExistence type="predicted"/>
<dbReference type="Pfam" id="PF01266">
    <property type="entry name" value="DAO"/>
    <property type="match status" value="1"/>
</dbReference>
<dbReference type="SUPFAM" id="SSF51971">
    <property type="entry name" value="Nucleotide-binding domain"/>
    <property type="match status" value="1"/>
</dbReference>
<dbReference type="PANTHER" id="PTHR13847:SF289">
    <property type="entry name" value="GLYCINE OXIDASE"/>
    <property type="match status" value="1"/>
</dbReference>
<evidence type="ECO:0000256" key="2">
    <source>
        <dbReference type="SAM" id="MobiDB-lite"/>
    </source>
</evidence>
<dbReference type="AlphaFoldDB" id="A0A0D3IZW4"/>
<keyword evidence="5" id="KW-1185">Reference proteome</keyword>
<feature type="region of interest" description="Disordered" evidence="2">
    <location>
        <begin position="387"/>
        <end position="406"/>
    </location>
</feature>
<dbReference type="Gene3D" id="3.30.9.10">
    <property type="entry name" value="D-Amino Acid Oxidase, subunit A, domain 2"/>
    <property type="match status" value="1"/>
</dbReference>
<dbReference type="GO" id="GO:0005737">
    <property type="term" value="C:cytoplasm"/>
    <property type="evidence" value="ECO:0007669"/>
    <property type="project" value="TreeGrafter"/>
</dbReference>
<dbReference type="Proteomes" id="UP000013827">
    <property type="component" value="Unassembled WGS sequence"/>
</dbReference>
<sequence>MCRQEPPPRRVLVVGAGIAGALTAIGILDELERLEAHTTSTRIEVDVVEEAAGPGHGASFGGASLMLFDNIHKTPLTLLSAALQGVVRPAHGSRLRHWLRFLLLGVRLTTSRLRKLAVGLPAAAPLSKADCREALSAVLARHGERLGPHVHRGALFVVRSARLWDELRRAQPGGGYELLDAAAARALEPSLALEEPLLGAALSRRDGWCDCEALLPALAALATERGASFEYGVRVERGAVLDELLPGACVRGVAGFSLRTPSGKAPPAPPPRLALAMFCRPEASGGYRVGGLMSLDPAAVESRAFNPRALAHFRRTALGAALASSEHVAWTGVRPVAAETPIARRLALRGRVWGNGAYGGNGFVWAWGASERVAREVVAALLGKEGGGDWAPGSRGGGGLQAPNDA</sequence>
<accession>A0A0D3IZW4</accession>
<dbReference type="EnsemblProtists" id="EOD16799">
    <property type="protein sequence ID" value="EOD16799"/>
    <property type="gene ID" value="EMIHUDRAFT_210356"/>
</dbReference>
<name>A0A0D3IZW4_EMIH1</name>
<evidence type="ECO:0000313" key="4">
    <source>
        <dbReference type="EnsemblProtists" id="EOD16799"/>
    </source>
</evidence>
<protein>
    <recommendedName>
        <fullName evidence="3">FAD dependent oxidoreductase domain-containing protein</fullName>
    </recommendedName>
</protein>
<feature type="domain" description="FAD dependent oxidoreductase" evidence="3">
    <location>
        <begin position="10"/>
        <end position="374"/>
    </location>
</feature>
<evidence type="ECO:0000256" key="1">
    <source>
        <dbReference type="ARBA" id="ARBA00023002"/>
    </source>
</evidence>
<dbReference type="InterPro" id="IPR036188">
    <property type="entry name" value="FAD/NAD-bd_sf"/>
</dbReference>
<dbReference type="RefSeq" id="XP_005769228.1">
    <property type="nucleotide sequence ID" value="XM_005769171.1"/>
</dbReference>
<dbReference type="KEGG" id="ehx:EMIHUDRAFT_210356"/>
<keyword evidence="1" id="KW-0560">Oxidoreductase</keyword>
<dbReference type="PaxDb" id="2903-EOD16799"/>
<evidence type="ECO:0000259" key="3">
    <source>
        <dbReference type="Pfam" id="PF01266"/>
    </source>
</evidence>
<dbReference type="GeneID" id="17262959"/>
<dbReference type="Gene3D" id="3.50.50.60">
    <property type="entry name" value="FAD/NAD(P)-binding domain"/>
    <property type="match status" value="1"/>
</dbReference>
<feature type="compositionally biased region" description="Gly residues" evidence="2">
    <location>
        <begin position="387"/>
        <end position="400"/>
    </location>
</feature>
<organism evidence="4 5">
    <name type="scientific">Emiliania huxleyi (strain CCMP1516)</name>
    <dbReference type="NCBI Taxonomy" id="280463"/>
    <lineage>
        <taxon>Eukaryota</taxon>
        <taxon>Haptista</taxon>
        <taxon>Haptophyta</taxon>
        <taxon>Prymnesiophyceae</taxon>
        <taxon>Isochrysidales</taxon>
        <taxon>Noelaerhabdaceae</taxon>
        <taxon>Emiliania</taxon>
    </lineage>
</organism>
<dbReference type="HOGENOM" id="CLU_678694_0_0_1"/>
<evidence type="ECO:0000313" key="5">
    <source>
        <dbReference type="Proteomes" id="UP000013827"/>
    </source>
</evidence>
<dbReference type="GO" id="GO:0016491">
    <property type="term" value="F:oxidoreductase activity"/>
    <property type="evidence" value="ECO:0007669"/>
    <property type="project" value="UniProtKB-KW"/>
</dbReference>